<organism evidence="2 3">
    <name type="scientific">Aneurinibacillus migulanus</name>
    <name type="common">Bacillus migulanus</name>
    <dbReference type="NCBI Taxonomy" id="47500"/>
    <lineage>
        <taxon>Bacteria</taxon>
        <taxon>Bacillati</taxon>
        <taxon>Bacillota</taxon>
        <taxon>Bacilli</taxon>
        <taxon>Bacillales</taxon>
        <taxon>Paenibacillaceae</taxon>
        <taxon>Aneurinibacillus group</taxon>
        <taxon>Aneurinibacillus</taxon>
    </lineage>
</organism>
<gene>
    <name evidence="2" type="ORF">SAMN04487909_11211</name>
</gene>
<dbReference type="AlphaFoldDB" id="A0A1G8R2A5"/>
<dbReference type="Pfam" id="PF07301">
    <property type="entry name" value="DUF1453"/>
    <property type="match status" value="1"/>
</dbReference>
<feature type="transmembrane region" description="Helical" evidence="1">
    <location>
        <begin position="6"/>
        <end position="23"/>
    </location>
</feature>
<dbReference type="InterPro" id="IPR031306">
    <property type="entry name" value="CcdC"/>
</dbReference>
<evidence type="ECO:0000313" key="2">
    <source>
        <dbReference type="EMBL" id="SDJ11088.1"/>
    </source>
</evidence>
<keyword evidence="1" id="KW-1133">Transmembrane helix</keyword>
<reference evidence="2 3" key="1">
    <citation type="submission" date="2016-10" db="EMBL/GenBank/DDBJ databases">
        <authorList>
            <person name="de Groot N.N."/>
        </authorList>
    </citation>
    <scope>NUCLEOTIDE SEQUENCE [LARGE SCALE GENOMIC DNA]</scope>
    <source>
        <strain evidence="2 3">DSM 2895</strain>
    </source>
</reference>
<feature type="transmembrane region" description="Helical" evidence="1">
    <location>
        <begin position="35"/>
        <end position="52"/>
    </location>
</feature>
<dbReference type="PIRSF" id="PIRSF021441">
    <property type="entry name" value="DUF1453"/>
    <property type="match status" value="1"/>
</dbReference>
<sequence>MTMTILSGVIGIFMATIVLMVRMRASKKPASLKKIILPPFFMSTGFAMFLYPPMHVHVTYALFAFFVGALLSYPLIVTSKFEVVGRDIYLKRSKAFFFILVGLVLLRLALKSYVGMYVSIEETAGLFFILAFGMIVPWRVAMYFEYVKLNRSLDLT</sequence>
<feature type="transmembrane region" description="Helical" evidence="1">
    <location>
        <begin position="124"/>
        <end position="144"/>
    </location>
</feature>
<evidence type="ECO:0000313" key="3">
    <source>
        <dbReference type="Proteomes" id="UP000182836"/>
    </source>
</evidence>
<feature type="transmembrane region" description="Helical" evidence="1">
    <location>
        <begin position="96"/>
        <end position="118"/>
    </location>
</feature>
<proteinExistence type="predicted"/>
<dbReference type="EMBL" id="FNED01000012">
    <property type="protein sequence ID" value="SDJ11088.1"/>
    <property type="molecule type" value="Genomic_DNA"/>
</dbReference>
<feature type="transmembrane region" description="Helical" evidence="1">
    <location>
        <begin position="58"/>
        <end position="76"/>
    </location>
</feature>
<accession>A0A1G8R2A5</accession>
<dbReference type="Proteomes" id="UP000182836">
    <property type="component" value="Unassembled WGS sequence"/>
</dbReference>
<name>A0A1G8R2A5_ANEMI</name>
<dbReference type="PANTHER" id="PTHR39164:SF1">
    <property type="entry name" value="PROTEIN CCDC"/>
    <property type="match status" value="1"/>
</dbReference>
<evidence type="ECO:0000256" key="1">
    <source>
        <dbReference type="SAM" id="Phobius"/>
    </source>
</evidence>
<dbReference type="PANTHER" id="PTHR39164">
    <property type="entry name" value="PROTEIN CCDC"/>
    <property type="match status" value="1"/>
</dbReference>
<dbReference type="InterPro" id="IPR058247">
    <property type="entry name" value="DUF1453"/>
</dbReference>
<keyword evidence="1" id="KW-0472">Membrane</keyword>
<protein>
    <submittedName>
        <fullName evidence="2">Membrane protein CcdC involved in cytochrome C biogenesis</fullName>
    </submittedName>
</protein>
<keyword evidence="1" id="KW-0812">Transmembrane</keyword>